<dbReference type="Pfam" id="PF16448">
    <property type="entry name" value="LapD_MoxY_N"/>
    <property type="match status" value="1"/>
</dbReference>
<evidence type="ECO:0000313" key="5">
    <source>
        <dbReference type="EMBL" id="NYG34494.1"/>
    </source>
</evidence>
<dbReference type="Gene3D" id="6.20.270.20">
    <property type="entry name" value="LapD/MoxY periplasmic domain"/>
    <property type="match status" value="1"/>
</dbReference>
<dbReference type="Gene3D" id="3.30.110.200">
    <property type="match status" value="1"/>
</dbReference>
<dbReference type="InterPro" id="IPR035919">
    <property type="entry name" value="EAL_sf"/>
</dbReference>
<evidence type="ECO:0000259" key="2">
    <source>
        <dbReference type="PROSITE" id="PS50883"/>
    </source>
</evidence>
<sequence>MSLIRQIWILIVGTILLSCAGSVLVSVWTARNSLETQLSVKNNDNAQSLALSLSHQGDDPALLGIAISAQFDTGHYQSIILRAPDGTTRYSRVSGEVQSPAPAWFVHLVPIRPTAGLGQVLNGWAQIGTLEVVSQSAYAYAGLWSACVSITLWTFAIGLVAATLGHLAVRRLRRQLDEVVQQADALTQRRFVRVKEPRTPELRRVAQAMNQMVARINQIFSEQAEQVDQLRVQASCDPLTGISHRRHFLASFEAHLGREDSSASAQLVLVRVRRLADVNRTLGHQRTDQMLRSIAHALGESNQNGAAVTCFGRLNGADFAVVYPHATERDDQAVELLERLRQCLADTPGVAVVVSSVGCRIGMPMTELLAKADMGLAEAESKGDFVYIANGLEPAPLQGGEDTWRRALQATLLAARVQLMQFPVSDRMGDLVHMECPMRLQLENNGPFEPAARWLPFALRTGMSCDVDMAAVALAVTAIASDGKPRGVNLSPQSLAHPQFLPRLRERIVAAGASARNLWVEVDESALERHPEALVELCRQLRPHGVHLGLEHAGDRLSSIGLLLEPGLDYVKISSSWASGVRHDTARRSWLRSSVAMLHGVGLKVFVEGVQDAEDLPELWACGVDGVTGPAVKLPEAG</sequence>
<keyword evidence="6" id="KW-1185">Reference proteome</keyword>
<dbReference type="InterPro" id="IPR029787">
    <property type="entry name" value="Nucleotide_cyclase"/>
</dbReference>
<dbReference type="InterPro" id="IPR042461">
    <property type="entry name" value="LapD_MoxY_peri_C"/>
</dbReference>
<feature type="domain" description="GGDEF" evidence="4">
    <location>
        <begin position="263"/>
        <end position="392"/>
    </location>
</feature>
<dbReference type="EMBL" id="JACCFH010000001">
    <property type="protein sequence ID" value="NYG34494.1"/>
    <property type="molecule type" value="Genomic_DNA"/>
</dbReference>
<gene>
    <name evidence="5" type="ORF">BDD16_003480</name>
</gene>
<feature type="domain" description="EAL" evidence="2">
    <location>
        <begin position="401"/>
        <end position="638"/>
    </location>
</feature>
<dbReference type="AlphaFoldDB" id="A0A7Y9R2K0"/>
<dbReference type="GO" id="GO:0007165">
    <property type="term" value="P:signal transduction"/>
    <property type="evidence" value="ECO:0007669"/>
    <property type="project" value="InterPro"/>
</dbReference>
<proteinExistence type="predicted"/>
<dbReference type="SMART" id="SM00267">
    <property type="entry name" value="GGDEF"/>
    <property type="match status" value="1"/>
</dbReference>
<name>A0A7Y9R2K0_9BURK</name>
<dbReference type="CDD" id="cd06225">
    <property type="entry name" value="HAMP"/>
    <property type="match status" value="1"/>
</dbReference>
<accession>A0A7Y9R2K0</accession>
<dbReference type="InterPro" id="IPR050706">
    <property type="entry name" value="Cyclic-di-GMP_PDE-like"/>
</dbReference>
<dbReference type="InterPro" id="IPR001633">
    <property type="entry name" value="EAL_dom"/>
</dbReference>
<dbReference type="Pfam" id="PF00563">
    <property type="entry name" value="EAL"/>
    <property type="match status" value="1"/>
</dbReference>
<keyword evidence="1" id="KW-0472">Membrane</keyword>
<dbReference type="PANTHER" id="PTHR33121:SF79">
    <property type="entry name" value="CYCLIC DI-GMP PHOSPHODIESTERASE PDED-RELATED"/>
    <property type="match status" value="1"/>
</dbReference>
<evidence type="ECO:0000259" key="4">
    <source>
        <dbReference type="PROSITE" id="PS50887"/>
    </source>
</evidence>
<feature type="transmembrane region" description="Helical" evidence="1">
    <location>
        <begin position="7"/>
        <end position="30"/>
    </location>
</feature>
<dbReference type="PROSITE" id="PS50887">
    <property type="entry name" value="GGDEF"/>
    <property type="match status" value="1"/>
</dbReference>
<comment type="caution">
    <text evidence="5">The sequence shown here is derived from an EMBL/GenBank/DDBJ whole genome shotgun (WGS) entry which is preliminary data.</text>
</comment>
<dbReference type="Proteomes" id="UP000518288">
    <property type="component" value="Unassembled WGS sequence"/>
</dbReference>
<evidence type="ECO:0000259" key="3">
    <source>
        <dbReference type="PROSITE" id="PS50885"/>
    </source>
</evidence>
<organism evidence="5 6">
    <name type="scientific">Sphaerotilus montanus</name>
    <dbReference type="NCBI Taxonomy" id="522889"/>
    <lineage>
        <taxon>Bacteria</taxon>
        <taxon>Pseudomonadati</taxon>
        <taxon>Pseudomonadota</taxon>
        <taxon>Betaproteobacteria</taxon>
        <taxon>Burkholderiales</taxon>
        <taxon>Sphaerotilaceae</taxon>
        <taxon>Sphaerotilus</taxon>
    </lineage>
</organism>
<dbReference type="PROSITE" id="PS51257">
    <property type="entry name" value="PROKAR_LIPOPROTEIN"/>
    <property type="match status" value="1"/>
</dbReference>
<dbReference type="Gene3D" id="3.30.70.270">
    <property type="match status" value="1"/>
</dbReference>
<dbReference type="SUPFAM" id="SSF55073">
    <property type="entry name" value="Nucleotide cyclase"/>
    <property type="match status" value="1"/>
</dbReference>
<protein>
    <submittedName>
        <fullName evidence="5">Diguanylate cyclase (GGDEF)-like protein</fullName>
    </submittedName>
</protein>
<dbReference type="GO" id="GO:0071111">
    <property type="term" value="F:cyclic-guanylate-specific phosphodiesterase activity"/>
    <property type="evidence" value="ECO:0007669"/>
    <property type="project" value="InterPro"/>
</dbReference>
<dbReference type="Gene3D" id="3.20.20.450">
    <property type="entry name" value="EAL domain"/>
    <property type="match status" value="1"/>
</dbReference>
<dbReference type="SMART" id="SM00304">
    <property type="entry name" value="HAMP"/>
    <property type="match status" value="1"/>
</dbReference>
<dbReference type="InterPro" id="IPR000160">
    <property type="entry name" value="GGDEF_dom"/>
</dbReference>
<dbReference type="PROSITE" id="PS50883">
    <property type="entry name" value="EAL"/>
    <property type="match status" value="1"/>
</dbReference>
<dbReference type="NCBIfam" id="TIGR00254">
    <property type="entry name" value="GGDEF"/>
    <property type="match status" value="1"/>
</dbReference>
<dbReference type="Pfam" id="PF00990">
    <property type="entry name" value="GGDEF"/>
    <property type="match status" value="1"/>
</dbReference>
<dbReference type="InterPro" id="IPR003660">
    <property type="entry name" value="HAMP_dom"/>
</dbReference>
<keyword evidence="1" id="KW-0812">Transmembrane</keyword>
<dbReference type="InterPro" id="IPR032244">
    <property type="entry name" value="LapD_MoxY_N"/>
</dbReference>
<keyword evidence="1" id="KW-1133">Transmembrane helix</keyword>
<dbReference type="GO" id="GO:0016020">
    <property type="term" value="C:membrane"/>
    <property type="evidence" value="ECO:0007669"/>
    <property type="project" value="InterPro"/>
</dbReference>
<dbReference type="InterPro" id="IPR043128">
    <property type="entry name" value="Rev_trsase/Diguanyl_cyclase"/>
</dbReference>
<dbReference type="PANTHER" id="PTHR33121">
    <property type="entry name" value="CYCLIC DI-GMP PHOSPHODIESTERASE PDEF"/>
    <property type="match status" value="1"/>
</dbReference>
<dbReference type="SMART" id="SM00052">
    <property type="entry name" value="EAL"/>
    <property type="match status" value="1"/>
</dbReference>
<dbReference type="RefSeq" id="WP_179635124.1">
    <property type="nucleotide sequence ID" value="NZ_JACCFH010000001.1"/>
</dbReference>
<evidence type="ECO:0000256" key="1">
    <source>
        <dbReference type="SAM" id="Phobius"/>
    </source>
</evidence>
<evidence type="ECO:0000313" key="6">
    <source>
        <dbReference type="Proteomes" id="UP000518288"/>
    </source>
</evidence>
<dbReference type="SUPFAM" id="SSF141868">
    <property type="entry name" value="EAL domain-like"/>
    <property type="match status" value="1"/>
</dbReference>
<reference evidence="5 6" key="1">
    <citation type="submission" date="2020-07" db="EMBL/GenBank/DDBJ databases">
        <title>Genomic Encyclopedia of Archaeal and Bacterial Type Strains, Phase II (KMG-II): from individual species to whole genera.</title>
        <authorList>
            <person name="Goeker M."/>
        </authorList>
    </citation>
    <scope>NUCLEOTIDE SEQUENCE [LARGE SCALE GENOMIC DNA]</scope>
    <source>
        <strain evidence="5 6">DSM 21226</strain>
    </source>
</reference>
<feature type="domain" description="HAMP" evidence="3">
    <location>
        <begin position="170"/>
        <end position="221"/>
    </location>
</feature>
<dbReference type="CDD" id="cd01948">
    <property type="entry name" value="EAL"/>
    <property type="match status" value="1"/>
</dbReference>
<dbReference type="PROSITE" id="PS50885">
    <property type="entry name" value="HAMP"/>
    <property type="match status" value="1"/>
</dbReference>